<evidence type="ECO:0000313" key="5">
    <source>
        <dbReference type="Proteomes" id="UP000266272"/>
    </source>
</evidence>
<gene>
    <name evidence="4" type="ORF">TARUN_1066</name>
</gene>
<evidence type="ECO:0000259" key="3">
    <source>
        <dbReference type="Pfam" id="PF01370"/>
    </source>
</evidence>
<evidence type="ECO:0000256" key="1">
    <source>
        <dbReference type="ARBA" id="ARBA00023002"/>
    </source>
</evidence>
<protein>
    <submittedName>
        <fullName evidence="4">Aldehyde reductase 2</fullName>
    </submittedName>
</protein>
<dbReference type="EMBL" id="PXOA01000064">
    <property type="protein sequence ID" value="RFU81157.1"/>
    <property type="molecule type" value="Genomic_DNA"/>
</dbReference>
<dbReference type="InterPro" id="IPR036291">
    <property type="entry name" value="NAD(P)-bd_dom_sf"/>
</dbReference>
<dbReference type="GO" id="GO:0016616">
    <property type="term" value="F:oxidoreductase activity, acting on the CH-OH group of donors, NAD or NADP as acceptor"/>
    <property type="evidence" value="ECO:0007669"/>
    <property type="project" value="TreeGrafter"/>
</dbReference>
<dbReference type="Pfam" id="PF01370">
    <property type="entry name" value="Epimerase"/>
    <property type="match status" value="1"/>
</dbReference>
<accession>A0A395NZD8</accession>
<comment type="caution">
    <text evidence="4">The sequence shown here is derived from an EMBL/GenBank/DDBJ whole genome shotgun (WGS) entry which is preliminary data.</text>
</comment>
<evidence type="ECO:0000313" key="4">
    <source>
        <dbReference type="EMBL" id="RFU81157.1"/>
    </source>
</evidence>
<organism evidence="4 5">
    <name type="scientific">Trichoderma arundinaceum</name>
    <dbReference type="NCBI Taxonomy" id="490622"/>
    <lineage>
        <taxon>Eukaryota</taxon>
        <taxon>Fungi</taxon>
        <taxon>Dikarya</taxon>
        <taxon>Ascomycota</taxon>
        <taxon>Pezizomycotina</taxon>
        <taxon>Sordariomycetes</taxon>
        <taxon>Hypocreomycetidae</taxon>
        <taxon>Hypocreales</taxon>
        <taxon>Hypocreaceae</taxon>
        <taxon>Trichoderma</taxon>
    </lineage>
</organism>
<feature type="domain" description="NAD-dependent epimerase/dehydratase" evidence="3">
    <location>
        <begin position="13"/>
        <end position="259"/>
    </location>
</feature>
<dbReference type="InterPro" id="IPR001509">
    <property type="entry name" value="Epimerase_deHydtase"/>
</dbReference>
<dbReference type="SUPFAM" id="SSF51735">
    <property type="entry name" value="NAD(P)-binding Rossmann-fold domains"/>
    <property type="match status" value="1"/>
</dbReference>
<dbReference type="STRING" id="490622.A0A395NZD8"/>
<keyword evidence="5" id="KW-1185">Reference proteome</keyword>
<proteinExistence type="inferred from homology"/>
<dbReference type="PANTHER" id="PTHR10366:SF562">
    <property type="entry name" value="ALDEHYDE REDUCTASE II (AFU_ORTHOLOGUE AFUA_1G11360)"/>
    <property type="match status" value="1"/>
</dbReference>
<evidence type="ECO:0000256" key="2">
    <source>
        <dbReference type="ARBA" id="ARBA00023445"/>
    </source>
</evidence>
<keyword evidence="1" id="KW-0560">Oxidoreductase</keyword>
<dbReference type="Gene3D" id="3.40.50.720">
    <property type="entry name" value="NAD(P)-binding Rossmann-like Domain"/>
    <property type="match status" value="1"/>
</dbReference>
<dbReference type="InterPro" id="IPR050425">
    <property type="entry name" value="NAD(P)_dehydrat-like"/>
</dbReference>
<dbReference type="OrthoDB" id="2735536at2759"/>
<comment type="similarity">
    <text evidence="2">Belongs to the NAD(P)-dependent epimerase/dehydratase family. Dihydroflavonol-4-reductase subfamily.</text>
</comment>
<dbReference type="PANTHER" id="PTHR10366">
    <property type="entry name" value="NAD DEPENDENT EPIMERASE/DEHYDRATASE"/>
    <property type="match status" value="1"/>
</dbReference>
<dbReference type="AlphaFoldDB" id="A0A395NZD8"/>
<sequence>MSVQATLPPGSLILVTGASAYIGAPIVQQLLNRGYKVRGTVRDLSKSQWLLTDAFPKHAADGTLELVILNDIGDQKQFQTAVKGVDGVIHVATPNSLDPNPYNVIPLAMEFVVNLAKAAAAENSVRRFVFTSTIGAAVMPPARPGFHFDGSQWNEDGREIAWAPPPYTFERGGAVYIQSKTEAERAFWKFITEEKPNFTGNSVVGGTAFGPRIHEKQNPSTSAWIWALYNGDVTPTMFFDASIFVDNRDVAVIHIAALLDPSIENARLPAWGTEFYWNDILAILRKQSPERELPADLDVPRIPRMTADTTQARKALKEWGGQDDFISLEKGVMDTLREMPLHGKQA</sequence>
<dbReference type="Proteomes" id="UP000266272">
    <property type="component" value="Unassembled WGS sequence"/>
</dbReference>
<reference evidence="4 5" key="1">
    <citation type="journal article" date="2018" name="PLoS Pathog.">
        <title>Evolution of structural diversity of trichothecenes, a family of toxins produced by plant pathogenic and entomopathogenic fungi.</title>
        <authorList>
            <person name="Proctor R.H."/>
            <person name="McCormick S.P."/>
            <person name="Kim H.S."/>
            <person name="Cardoza R.E."/>
            <person name="Stanley A.M."/>
            <person name="Lindo L."/>
            <person name="Kelly A."/>
            <person name="Brown D.W."/>
            <person name="Lee T."/>
            <person name="Vaughan M.M."/>
            <person name="Alexander N.J."/>
            <person name="Busman M."/>
            <person name="Gutierrez S."/>
        </authorList>
    </citation>
    <scope>NUCLEOTIDE SEQUENCE [LARGE SCALE GENOMIC DNA]</scope>
    <source>
        <strain evidence="4 5">IBT 40837</strain>
    </source>
</reference>
<name>A0A395NZD8_TRIAR</name>